<accession>A0ABM8FJA0</accession>
<dbReference type="EMBL" id="AP027370">
    <property type="protein sequence ID" value="BDY12355.1"/>
    <property type="molecule type" value="Genomic_DNA"/>
</dbReference>
<feature type="transmembrane region" description="Helical" evidence="1">
    <location>
        <begin position="120"/>
        <end position="138"/>
    </location>
</feature>
<dbReference type="Proteomes" id="UP001321445">
    <property type="component" value="Chromosome"/>
</dbReference>
<keyword evidence="1" id="KW-0812">Transmembrane</keyword>
<feature type="transmembrane region" description="Helical" evidence="1">
    <location>
        <begin position="81"/>
        <end position="99"/>
    </location>
</feature>
<evidence type="ECO:0008006" key="4">
    <source>
        <dbReference type="Google" id="ProtNLM"/>
    </source>
</evidence>
<evidence type="ECO:0000313" key="2">
    <source>
        <dbReference type="EMBL" id="BDY12355.1"/>
    </source>
</evidence>
<sequence>MMFTLIHTVHLLAAFVYGGFLFVDILFLQKMQKSLPAEDGAKCREAIMAHVRKVVPYALFVVVGTGIYMFPHVFGHVGEDGLNHMQMVLLIKAFLGLWLGIRGFNQKIFKIDPWLFKSHYFPFTLVVIIIILSQIMWAV</sequence>
<protein>
    <recommendedName>
        <fullName evidence="4">Protoporphyrinogen IX oxidase</fullName>
    </recommendedName>
</protein>
<dbReference type="RefSeq" id="WP_286337557.1">
    <property type="nucleotide sequence ID" value="NZ_AP027370.1"/>
</dbReference>
<organism evidence="2 3">
    <name type="scientific">Hydrogenimonas cancrithermarum</name>
    <dbReference type="NCBI Taxonomy" id="2993563"/>
    <lineage>
        <taxon>Bacteria</taxon>
        <taxon>Pseudomonadati</taxon>
        <taxon>Campylobacterota</taxon>
        <taxon>Epsilonproteobacteria</taxon>
        <taxon>Campylobacterales</taxon>
        <taxon>Hydrogenimonadaceae</taxon>
        <taxon>Hydrogenimonas</taxon>
    </lineage>
</organism>
<evidence type="ECO:0000256" key="1">
    <source>
        <dbReference type="SAM" id="Phobius"/>
    </source>
</evidence>
<proteinExistence type="predicted"/>
<evidence type="ECO:0000313" key="3">
    <source>
        <dbReference type="Proteomes" id="UP001321445"/>
    </source>
</evidence>
<feature type="transmembrane region" description="Helical" evidence="1">
    <location>
        <begin position="54"/>
        <end position="75"/>
    </location>
</feature>
<feature type="transmembrane region" description="Helical" evidence="1">
    <location>
        <begin position="6"/>
        <end position="28"/>
    </location>
</feature>
<name>A0ABM8FJA0_9BACT</name>
<gene>
    <name evidence="2" type="ORF">HCR_06670</name>
</gene>
<keyword evidence="1" id="KW-1133">Transmembrane helix</keyword>
<reference evidence="2 3" key="1">
    <citation type="submission" date="2023-03" db="EMBL/GenBank/DDBJ databases">
        <title>Description of Hydrogenimonas sp. ISO32.</title>
        <authorList>
            <person name="Mino S."/>
            <person name="Fukazawa S."/>
            <person name="Sawabe T."/>
        </authorList>
    </citation>
    <scope>NUCLEOTIDE SEQUENCE [LARGE SCALE GENOMIC DNA]</scope>
    <source>
        <strain evidence="2 3">ISO32</strain>
    </source>
</reference>
<keyword evidence="3" id="KW-1185">Reference proteome</keyword>
<keyword evidence="1" id="KW-0472">Membrane</keyword>